<organism evidence="1 2">
    <name type="scientific">Panicum virgatum</name>
    <name type="common">Blackwell switchgrass</name>
    <dbReference type="NCBI Taxonomy" id="38727"/>
    <lineage>
        <taxon>Eukaryota</taxon>
        <taxon>Viridiplantae</taxon>
        <taxon>Streptophyta</taxon>
        <taxon>Embryophyta</taxon>
        <taxon>Tracheophyta</taxon>
        <taxon>Spermatophyta</taxon>
        <taxon>Magnoliopsida</taxon>
        <taxon>Liliopsida</taxon>
        <taxon>Poales</taxon>
        <taxon>Poaceae</taxon>
        <taxon>PACMAD clade</taxon>
        <taxon>Panicoideae</taxon>
        <taxon>Panicodae</taxon>
        <taxon>Paniceae</taxon>
        <taxon>Panicinae</taxon>
        <taxon>Panicum</taxon>
        <taxon>Panicum sect. Hiantes</taxon>
    </lineage>
</organism>
<reference evidence="1" key="1">
    <citation type="submission" date="2020-05" db="EMBL/GenBank/DDBJ databases">
        <title>WGS assembly of Panicum virgatum.</title>
        <authorList>
            <person name="Lovell J.T."/>
            <person name="Jenkins J."/>
            <person name="Shu S."/>
            <person name="Juenger T.E."/>
            <person name="Schmutz J."/>
        </authorList>
    </citation>
    <scope>NUCLEOTIDE SEQUENCE</scope>
    <source>
        <strain evidence="1">AP13</strain>
    </source>
</reference>
<comment type="caution">
    <text evidence="1">The sequence shown here is derived from an EMBL/GenBank/DDBJ whole genome shotgun (WGS) entry which is preliminary data.</text>
</comment>
<accession>A0A8T0QXA6</accession>
<protein>
    <submittedName>
        <fullName evidence="1">Uncharacterized protein</fullName>
    </submittedName>
</protein>
<keyword evidence="2" id="KW-1185">Reference proteome</keyword>
<evidence type="ECO:0000313" key="2">
    <source>
        <dbReference type="Proteomes" id="UP000823388"/>
    </source>
</evidence>
<proteinExistence type="predicted"/>
<dbReference type="AlphaFoldDB" id="A0A8T0QXA6"/>
<sequence>MTMPSELPMPCCGAIFPLPVHAIDASKHTWEPPGFTHLHKSCSVLCIWCSQVSLPKDFNHCFHKLLQTQNNGAFCNMKPIIKRISRDTISEHAQCCSNLLKRTMSKVPRSIPCLLEVWTMSLHSGCNSQE</sequence>
<evidence type="ECO:0000313" key="1">
    <source>
        <dbReference type="EMBL" id="KAG2577609.1"/>
    </source>
</evidence>
<dbReference type="Proteomes" id="UP000823388">
    <property type="component" value="Chromosome 6N"/>
</dbReference>
<dbReference type="EMBL" id="CM029048">
    <property type="protein sequence ID" value="KAG2577609.1"/>
    <property type="molecule type" value="Genomic_DNA"/>
</dbReference>
<gene>
    <name evidence="1" type="ORF">PVAP13_6NG192303</name>
</gene>
<name>A0A8T0QXA6_PANVG</name>